<dbReference type="InterPro" id="IPR035965">
    <property type="entry name" value="PAS-like_dom_sf"/>
</dbReference>
<keyword evidence="6" id="KW-1185">Reference proteome</keyword>
<evidence type="ECO:0000313" key="6">
    <source>
        <dbReference type="Proteomes" id="UP001381174"/>
    </source>
</evidence>
<dbReference type="SUPFAM" id="SSF55073">
    <property type="entry name" value="Nucleotide cyclase"/>
    <property type="match status" value="1"/>
</dbReference>
<reference evidence="5 6" key="1">
    <citation type="journal article" date="2014" name="Int. J. Syst. Evol. Microbiol.">
        <title>Fulvimonas yonginensis sp. nov., isolated from greenhouse soil, and emended description of the genus Fulvimonas.</title>
        <authorList>
            <person name="Ahn J.H."/>
            <person name="Kim S.J."/>
            <person name="Weon H.Y."/>
            <person name="Hong S.B."/>
            <person name="Seok S.J."/>
            <person name="Kwon S.W."/>
        </authorList>
    </citation>
    <scope>NUCLEOTIDE SEQUENCE [LARGE SCALE GENOMIC DNA]</scope>
    <source>
        <strain evidence="5 6">KACC 16952</strain>
    </source>
</reference>
<gene>
    <name evidence="5" type="ORF">WAT24_16115</name>
</gene>
<dbReference type="SMART" id="SM00091">
    <property type="entry name" value="PAS"/>
    <property type="match status" value="2"/>
</dbReference>
<dbReference type="InterPro" id="IPR043128">
    <property type="entry name" value="Rev_trsase/Diguanyl_cyclase"/>
</dbReference>
<dbReference type="PROSITE" id="PS50887">
    <property type="entry name" value="GGDEF"/>
    <property type="match status" value="1"/>
</dbReference>
<dbReference type="InterPro" id="IPR052155">
    <property type="entry name" value="Biofilm_reg_signaling"/>
</dbReference>
<evidence type="ECO:0000256" key="1">
    <source>
        <dbReference type="SAM" id="MobiDB-lite"/>
    </source>
</evidence>
<keyword evidence="5" id="KW-0548">Nucleotidyltransferase</keyword>
<dbReference type="EMBL" id="JBBBNY010000019">
    <property type="protein sequence ID" value="MEI7038281.1"/>
    <property type="molecule type" value="Genomic_DNA"/>
</dbReference>
<organism evidence="5 6">
    <name type="scientific">Fulvimonas yonginensis</name>
    <dbReference type="NCBI Taxonomy" id="1495200"/>
    <lineage>
        <taxon>Bacteria</taxon>
        <taxon>Pseudomonadati</taxon>
        <taxon>Pseudomonadota</taxon>
        <taxon>Gammaproteobacteria</taxon>
        <taxon>Lysobacterales</taxon>
        <taxon>Rhodanobacteraceae</taxon>
        <taxon>Fulvimonas</taxon>
    </lineage>
</organism>
<dbReference type="InterPro" id="IPR013656">
    <property type="entry name" value="PAS_4"/>
</dbReference>
<feature type="domain" description="GGDEF" evidence="4">
    <location>
        <begin position="590"/>
        <end position="722"/>
    </location>
</feature>
<dbReference type="GO" id="GO:0052621">
    <property type="term" value="F:diguanylate cyclase activity"/>
    <property type="evidence" value="ECO:0007669"/>
    <property type="project" value="UniProtKB-EC"/>
</dbReference>
<dbReference type="NCBIfam" id="TIGR00229">
    <property type="entry name" value="sensory_box"/>
    <property type="match status" value="2"/>
</dbReference>
<dbReference type="InterPro" id="IPR000700">
    <property type="entry name" value="PAS-assoc_C"/>
</dbReference>
<feature type="domain" description="PAC" evidence="3">
    <location>
        <begin position="509"/>
        <end position="561"/>
    </location>
</feature>
<dbReference type="InterPro" id="IPR001610">
    <property type="entry name" value="PAC"/>
</dbReference>
<dbReference type="SUPFAM" id="SSF55785">
    <property type="entry name" value="PYP-like sensor domain (PAS domain)"/>
    <property type="match status" value="2"/>
</dbReference>
<dbReference type="NCBIfam" id="TIGR00254">
    <property type="entry name" value="GGDEF"/>
    <property type="match status" value="1"/>
</dbReference>
<protein>
    <submittedName>
        <fullName evidence="5">Diguanylate cyclase</fullName>
        <ecNumber evidence="5">2.7.7.65</ecNumber>
    </submittedName>
</protein>
<evidence type="ECO:0000259" key="3">
    <source>
        <dbReference type="PROSITE" id="PS50113"/>
    </source>
</evidence>
<dbReference type="PROSITE" id="PS50112">
    <property type="entry name" value="PAS"/>
    <property type="match status" value="2"/>
</dbReference>
<dbReference type="SMART" id="SM00267">
    <property type="entry name" value="GGDEF"/>
    <property type="match status" value="1"/>
</dbReference>
<dbReference type="InterPro" id="IPR029787">
    <property type="entry name" value="Nucleotide_cyclase"/>
</dbReference>
<dbReference type="PANTHER" id="PTHR44757:SF2">
    <property type="entry name" value="BIOFILM ARCHITECTURE MAINTENANCE PROTEIN MBAA"/>
    <property type="match status" value="1"/>
</dbReference>
<dbReference type="Gene3D" id="3.30.450.20">
    <property type="entry name" value="PAS domain"/>
    <property type="match status" value="2"/>
</dbReference>
<keyword evidence="5" id="KW-0808">Transferase</keyword>
<dbReference type="CDD" id="cd00130">
    <property type="entry name" value="PAS"/>
    <property type="match status" value="2"/>
</dbReference>
<dbReference type="PROSITE" id="PS50113">
    <property type="entry name" value="PAC"/>
    <property type="match status" value="2"/>
</dbReference>
<dbReference type="RefSeq" id="WP_336808922.1">
    <property type="nucleotide sequence ID" value="NZ_JBBBNY010000019.1"/>
</dbReference>
<sequence>MGGTMLAGHFHGQSVRDESLYRQREQASAYLRNLELGLASITDFNEGLAAHVTTSQPLDRRSFDGYIAIREAFAPQPGLQSVVYLTGGREGQRPAPASHAPTGRHPGVGSTDRLQADHMLHAVSTGTAVDQAIPASQAAMRDAAGSGTTIALPYSDASGTTMLAIFTPVYAPAGPSTPMGDDGGVLGFVRSTFVLDETIRHALGRPFDRALDLEIQDAGMGGRLLYDDDGVRRAGQQESLLAAFTVEFAGRRWQAQFFHKASGASAWEAGEGLVLLSGLLLSGLLALAAHQVGLRLRRPYTHTVFAQNLHKAFKHHPFAVYYLDLQRRFVNVNEKALTEFGLSRAELLGTRSEALIAPEFRDLGRRHWEAALQGTAASYDTVLQAPDGRRFDVNVVLVPMMSGGIVAGVLGIVENITERKRQAQALQRSRRTLQSIVDNLPQEVFWKDIERRVVGCNRNFAQFLGLDEARIIGCTDEELCARQAQIDPARIDEYREEDRRVLERGEAVVGAEMLVRRRDGSTFWARTSKLPLRDAEGRITGLLGVSEDITERKLNELKLEQLANHDSLTDLPNRAFFLLQLERTLAVAPERLAVVYFDIDRFKSINDTWGHDIGDQVIRAFARRVRRLLRPSDVLGRLGGDEFVFFSEGLSRREVEGICERLVAAVRRPIRVDRNRVLQISTSVGVAFHRPGMTADELLREADQAMYRVKASGRDGLHVAQG</sequence>
<feature type="domain" description="PAC" evidence="3">
    <location>
        <begin position="377"/>
        <end position="428"/>
    </location>
</feature>
<dbReference type="InterPro" id="IPR000014">
    <property type="entry name" value="PAS"/>
</dbReference>
<dbReference type="PANTHER" id="PTHR44757">
    <property type="entry name" value="DIGUANYLATE CYCLASE DGCP"/>
    <property type="match status" value="1"/>
</dbReference>
<feature type="region of interest" description="Disordered" evidence="1">
    <location>
        <begin position="89"/>
        <end position="109"/>
    </location>
</feature>
<proteinExistence type="predicted"/>
<dbReference type="Pfam" id="PF08448">
    <property type="entry name" value="PAS_4"/>
    <property type="match status" value="2"/>
</dbReference>
<evidence type="ECO:0000259" key="4">
    <source>
        <dbReference type="PROSITE" id="PS50887"/>
    </source>
</evidence>
<evidence type="ECO:0000313" key="5">
    <source>
        <dbReference type="EMBL" id="MEI7038281.1"/>
    </source>
</evidence>
<dbReference type="Gene3D" id="3.30.70.270">
    <property type="match status" value="1"/>
</dbReference>
<dbReference type="Proteomes" id="UP001381174">
    <property type="component" value="Unassembled WGS sequence"/>
</dbReference>
<comment type="caution">
    <text evidence="5">The sequence shown here is derived from an EMBL/GenBank/DDBJ whole genome shotgun (WGS) entry which is preliminary data.</text>
</comment>
<name>A0ABU8JGP7_9GAMM</name>
<dbReference type="SMART" id="SM00086">
    <property type="entry name" value="PAC"/>
    <property type="match status" value="2"/>
</dbReference>
<evidence type="ECO:0000259" key="2">
    <source>
        <dbReference type="PROSITE" id="PS50112"/>
    </source>
</evidence>
<feature type="domain" description="PAS" evidence="2">
    <location>
        <begin position="305"/>
        <end position="375"/>
    </location>
</feature>
<dbReference type="InterPro" id="IPR000160">
    <property type="entry name" value="GGDEF_dom"/>
</dbReference>
<accession>A0ABU8JGP7</accession>
<dbReference type="Pfam" id="PF00990">
    <property type="entry name" value="GGDEF"/>
    <property type="match status" value="1"/>
</dbReference>
<feature type="domain" description="PAS" evidence="2">
    <location>
        <begin position="429"/>
        <end position="505"/>
    </location>
</feature>
<dbReference type="CDD" id="cd01949">
    <property type="entry name" value="GGDEF"/>
    <property type="match status" value="1"/>
</dbReference>
<dbReference type="EC" id="2.7.7.65" evidence="5"/>